<organism evidence="3 4">
    <name type="scientific">Botryotinia convoluta</name>
    <dbReference type="NCBI Taxonomy" id="54673"/>
    <lineage>
        <taxon>Eukaryota</taxon>
        <taxon>Fungi</taxon>
        <taxon>Dikarya</taxon>
        <taxon>Ascomycota</taxon>
        <taxon>Pezizomycotina</taxon>
        <taxon>Leotiomycetes</taxon>
        <taxon>Helotiales</taxon>
        <taxon>Sclerotiniaceae</taxon>
        <taxon>Botryotinia</taxon>
    </lineage>
</organism>
<feature type="compositionally biased region" description="Basic and acidic residues" evidence="2">
    <location>
        <begin position="58"/>
        <end position="76"/>
    </location>
</feature>
<keyword evidence="4" id="KW-1185">Reference proteome</keyword>
<gene>
    <name evidence="3" type="ORF">BCON_0289g00070</name>
</gene>
<evidence type="ECO:0000313" key="3">
    <source>
        <dbReference type="EMBL" id="TGO47189.1"/>
    </source>
</evidence>
<feature type="coiled-coil region" evidence="1">
    <location>
        <begin position="166"/>
        <end position="212"/>
    </location>
</feature>
<dbReference type="EMBL" id="PQXN01000288">
    <property type="protein sequence ID" value="TGO47189.1"/>
    <property type="molecule type" value="Genomic_DNA"/>
</dbReference>
<sequence length="218" mass="25139">MSSNPSKGFKAGKSAESQRPHRTSSREQQPPQSQKPRNDRQEPVPVSENRATRNPIAKLEKQLKDTKEDRAESAEILRDNDICTAKCVVAEADYEIQKLELYYQDKKRKLEAVRESGEKILRPGYDGWTKKPSEINDVVKLEKEAQNLKIDDMKKRGAVVKLLASLHKATAEAKTYREKADIAKHDDNYQEKTKLIAKLERKLRELERFRQVKPEVTI</sequence>
<dbReference type="AlphaFoldDB" id="A0A4Z1HE00"/>
<accession>A0A4Z1HE00</accession>
<feature type="region of interest" description="Disordered" evidence="2">
    <location>
        <begin position="1"/>
        <end position="76"/>
    </location>
</feature>
<dbReference type="Proteomes" id="UP000297527">
    <property type="component" value="Unassembled WGS sequence"/>
</dbReference>
<evidence type="ECO:0000313" key="4">
    <source>
        <dbReference type="Proteomes" id="UP000297527"/>
    </source>
</evidence>
<evidence type="ECO:0000256" key="1">
    <source>
        <dbReference type="SAM" id="Coils"/>
    </source>
</evidence>
<feature type="compositionally biased region" description="Polar residues" evidence="2">
    <location>
        <begin position="26"/>
        <end position="35"/>
    </location>
</feature>
<reference evidence="3 4" key="1">
    <citation type="submission" date="2017-12" db="EMBL/GenBank/DDBJ databases">
        <title>Comparative genomics of Botrytis spp.</title>
        <authorList>
            <person name="Valero-Jimenez C.A."/>
            <person name="Tapia P."/>
            <person name="Veloso J."/>
            <person name="Silva-Moreno E."/>
            <person name="Staats M."/>
            <person name="Valdes J.H."/>
            <person name="Van Kan J.A.L."/>
        </authorList>
    </citation>
    <scope>NUCLEOTIDE SEQUENCE [LARGE SCALE GENOMIC DNA]</scope>
    <source>
        <strain evidence="3 4">MUCL11595</strain>
    </source>
</reference>
<comment type="caution">
    <text evidence="3">The sequence shown here is derived from an EMBL/GenBank/DDBJ whole genome shotgun (WGS) entry which is preliminary data.</text>
</comment>
<dbReference type="OrthoDB" id="10386065at2759"/>
<proteinExistence type="predicted"/>
<evidence type="ECO:0000256" key="2">
    <source>
        <dbReference type="SAM" id="MobiDB-lite"/>
    </source>
</evidence>
<name>A0A4Z1HE00_9HELO</name>
<keyword evidence="1" id="KW-0175">Coiled coil</keyword>
<protein>
    <submittedName>
        <fullName evidence="3">Uncharacterized protein</fullName>
    </submittedName>
</protein>